<evidence type="ECO:0000256" key="3">
    <source>
        <dbReference type="ARBA" id="ARBA00023180"/>
    </source>
</evidence>
<evidence type="ECO:0000256" key="2">
    <source>
        <dbReference type="ARBA" id="ARBA00022737"/>
    </source>
</evidence>
<keyword evidence="2" id="KW-0677">Repeat</keyword>
<feature type="signal peptide" evidence="4">
    <location>
        <begin position="1"/>
        <end position="30"/>
    </location>
</feature>
<evidence type="ECO:0000256" key="1">
    <source>
        <dbReference type="ARBA" id="ARBA00022729"/>
    </source>
</evidence>
<dbReference type="PROSITE" id="PS51470">
    <property type="entry name" value="FG_GAP"/>
    <property type="match status" value="1"/>
</dbReference>
<name>A0A2G1QJK8_9HYPH</name>
<dbReference type="RefSeq" id="WP_099307922.1">
    <property type="nucleotide sequence ID" value="NZ_PDVP01000015.1"/>
</dbReference>
<organism evidence="5 6">
    <name type="scientific">Zhengella mangrovi</name>
    <dbReference type="NCBI Taxonomy" id="1982044"/>
    <lineage>
        <taxon>Bacteria</taxon>
        <taxon>Pseudomonadati</taxon>
        <taxon>Pseudomonadota</taxon>
        <taxon>Alphaproteobacteria</taxon>
        <taxon>Hyphomicrobiales</taxon>
        <taxon>Notoacmeibacteraceae</taxon>
        <taxon>Zhengella</taxon>
    </lineage>
</organism>
<evidence type="ECO:0000256" key="4">
    <source>
        <dbReference type="SAM" id="SignalP"/>
    </source>
</evidence>
<reference evidence="5 6" key="1">
    <citation type="submission" date="2017-10" db="EMBL/GenBank/DDBJ databases">
        <title>Sedimentibacterium mangrovi gen. nov., sp. nov., a novel member of family Phyllobacteriacea isolated from mangrove sediment.</title>
        <authorList>
            <person name="Liao H."/>
            <person name="Tian Y."/>
        </authorList>
    </citation>
    <scope>NUCLEOTIDE SEQUENCE [LARGE SCALE GENOMIC DNA]</scope>
    <source>
        <strain evidence="5 6">X9-2-2</strain>
    </source>
</reference>
<keyword evidence="3" id="KW-0325">Glycoprotein</keyword>
<evidence type="ECO:0000313" key="5">
    <source>
        <dbReference type="EMBL" id="PHP65408.1"/>
    </source>
</evidence>
<dbReference type="PANTHER" id="PTHR36220:SF1">
    <property type="entry name" value="GAMMA TUBULIN COMPLEX COMPONENT C-TERMINAL DOMAIN-CONTAINING PROTEIN"/>
    <property type="match status" value="1"/>
</dbReference>
<dbReference type="Pfam" id="PF14312">
    <property type="entry name" value="FG-GAP_2"/>
    <property type="match status" value="7"/>
</dbReference>
<evidence type="ECO:0000313" key="6">
    <source>
        <dbReference type="Proteomes" id="UP000221168"/>
    </source>
</evidence>
<keyword evidence="1 4" id="KW-0732">Signal</keyword>
<dbReference type="OrthoDB" id="8479154at2"/>
<dbReference type="SMART" id="SM00191">
    <property type="entry name" value="Int_alpha"/>
    <property type="match status" value="5"/>
</dbReference>
<dbReference type="InterPro" id="IPR013517">
    <property type="entry name" value="FG-GAP"/>
</dbReference>
<dbReference type="InterPro" id="IPR028994">
    <property type="entry name" value="Integrin_alpha_N"/>
</dbReference>
<keyword evidence="6" id="KW-1185">Reference proteome</keyword>
<dbReference type="Gene3D" id="2.130.10.130">
    <property type="entry name" value="Integrin alpha, N-terminal"/>
    <property type="match status" value="3"/>
</dbReference>
<dbReference type="SUPFAM" id="SSF69318">
    <property type="entry name" value="Integrin alpha N-terminal domain"/>
    <property type="match status" value="2"/>
</dbReference>
<gene>
    <name evidence="5" type="ORF">CSC94_18785</name>
</gene>
<dbReference type="EMBL" id="PDVP01000015">
    <property type="protein sequence ID" value="PHP65408.1"/>
    <property type="molecule type" value="Genomic_DNA"/>
</dbReference>
<dbReference type="InterPro" id="IPR013519">
    <property type="entry name" value="Int_alpha_beta-p"/>
</dbReference>
<feature type="chain" id="PRO_5013814023" evidence="4">
    <location>
        <begin position="31"/>
        <end position="920"/>
    </location>
</feature>
<dbReference type="Proteomes" id="UP000221168">
    <property type="component" value="Unassembled WGS sequence"/>
</dbReference>
<sequence length="920" mass="95167">MPYFRWSLSAVVLTGLFAFAAFLPSNSSRAANISPPDGDIIGAVLAGPLAEWDKVEDTEIGGAGAKTLADLPEKTSNTFLDLIQADRYTAKPVDLPSEAEGEFEADNPDQGYRTLFGQDGVSIHPRGLQTSFGMKISGWGYGEDLQPLPAASPKEDGIRVEYVRGPVTEWYVNRKSGLEQGFTLAEPPASSGSDEGAPFNVELALNGALTPSLANNILTLTGTDNETGKPVRLTYGGLKVWDATGRILPSQMQLDDARLTLSVEDTNAVYPVTIDPVVTNEQQKLTASDAGANDLFGYSVAISGYTVVVGAHADGDGGSYSGSAYVFVRSGTSWAQQAKLTASDATAYDTFGWSVAISGDTVVVGANADDDGGSGSGSAYVFVRSGTSWSQQAKLRASDAATDDQFGWSVAIAGNTAVVGTYSTSASSAYVFVRSGTTWSEQQKLAPLVGTYGDLFGSAVAISGDTVVVGAYGDDILSLDEGSAYVFVRDGTNWSQQAKLRASDAATEDQFGISVAISDDTVVVGAWADGDGGYRSGSAYVFARNVTTWSQQTKLVASDAAELDQFGWSVGISGDRLVVGALGDSDAGTNSGSAYVFERSSTSWEEKHKLLASDAEQFDTFGYSVAIFGGTTIVGAFYDDNTGGIDAGSAYVFSSLPQTFIVASVLPNARAMQTGAGPVTAFSTILNAGANTALDCSFGLPDGAPAGISSFLYQTTDISNAPTGSPNTPVDIPTSGAQGFYFAIDANAAVSENLALVFDCANADPVQILWGVNTFAFTASSLPLPDMVAIVSTLNNDGYITIPASGTAAQNIAAAAVVNIGATGAVTVQVTEQADNGPDPNMAANLLICETNSSGACISSYAPSLNITATNGETRFFQILAIGTGGAIADDPAINRAHLYFRSGADVVGATSVAVRRAAE</sequence>
<accession>A0A2G1QJK8</accession>
<protein>
    <submittedName>
        <fullName evidence="5">Uncharacterized protein</fullName>
    </submittedName>
</protein>
<proteinExistence type="predicted"/>
<dbReference type="AlphaFoldDB" id="A0A2G1QJK8"/>
<dbReference type="PANTHER" id="PTHR36220">
    <property type="entry name" value="UNNAMED PRODUCT"/>
    <property type="match status" value="1"/>
</dbReference>
<comment type="caution">
    <text evidence="5">The sequence shown here is derived from an EMBL/GenBank/DDBJ whole genome shotgun (WGS) entry which is preliminary data.</text>
</comment>